<keyword evidence="2" id="KW-1185">Reference proteome</keyword>
<proteinExistence type="predicted"/>
<evidence type="ECO:0000313" key="1">
    <source>
        <dbReference type="EMBL" id="CAK0785788.1"/>
    </source>
</evidence>
<protein>
    <submittedName>
        <fullName evidence="1">Uncharacterized protein</fullName>
    </submittedName>
</protein>
<sequence>MATFLQHLYSASLRSHHIYAHVSTRSLRQSHLVPYRGWNALQPAWAKAGRCRGSRVWRKDLWCVDTAGIAGCRIRLQRPEPKQALQVDISAPARPYRSAFIALA</sequence>
<comment type="caution">
    <text evidence="1">The sequence shown here is derived from an EMBL/GenBank/DDBJ whole genome shotgun (WGS) entry which is preliminary data.</text>
</comment>
<evidence type="ECO:0000313" key="2">
    <source>
        <dbReference type="Proteomes" id="UP001314263"/>
    </source>
</evidence>
<organism evidence="1 2">
    <name type="scientific">Coccomyxa viridis</name>
    <dbReference type="NCBI Taxonomy" id="1274662"/>
    <lineage>
        <taxon>Eukaryota</taxon>
        <taxon>Viridiplantae</taxon>
        <taxon>Chlorophyta</taxon>
        <taxon>core chlorophytes</taxon>
        <taxon>Trebouxiophyceae</taxon>
        <taxon>Trebouxiophyceae incertae sedis</taxon>
        <taxon>Coccomyxaceae</taxon>
        <taxon>Coccomyxa</taxon>
    </lineage>
</organism>
<dbReference type="Proteomes" id="UP001314263">
    <property type="component" value="Unassembled WGS sequence"/>
</dbReference>
<reference evidence="1 2" key="1">
    <citation type="submission" date="2023-10" db="EMBL/GenBank/DDBJ databases">
        <authorList>
            <person name="Maclean D."/>
            <person name="Macfadyen A."/>
        </authorList>
    </citation>
    <scope>NUCLEOTIDE SEQUENCE [LARGE SCALE GENOMIC DNA]</scope>
</reference>
<accession>A0AAV1IIM4</accession>
<dbReference type="EMBL" id="CAUYUE010000013">
    <property type="protein sequence ID" value="CAK0785788.1"/>
    <property type="molecule type" value="Genomic_DNA"/>
</dbReference>
<dbReference type="AlphaFoldDB" id="A0AAV1IIM4"/>
<gene>
    <name evidence="1" type="ORF">CVIRNUC_008999</name>
</gene>
<name>A0AAV1IIM4_9CHLO</name>